<feature type="transmembrane region" description="Helical" evidence="12">
    <location>
        <begin position="435"/>
        <end position="457"/>
    </location>
</feature>
<sequence>MFIIPLYFFLTFSVRAEFLGKFVIYNQKEGEYATLSVLNKPKSVTFAPNPGPLPSEDVSSLMALILGVSIPKEFSWNGLQAGNFFDRPNAILMINVDAVPKGIHLNLGATEKFPLIMNEMATEMYEIIPLTPQVTLASHVDNIFEGKSVVRSVSHNTHMSMTGASNGQDSLTSFWNEAQESWMTLSGKGDAKSSLNKHQVLKKISSVLPPDFHYDEVNMIVTLNTKRLQVSYNMDDSVNFNIFSEIVFIMYQVEELLLNKDFVNDGVPDVFTFSITTLKALQNKYGEESTQVQGAVLLIEQIIQKVSSSFKRLYNGNIFIASLTTGSDVSVLKDQKEKIDKVISSLKVTDNILDQRIPEIHISEKLEENAKHKLCKSIQNFMTPNGLLKFKCAGESLDIYRSRRTLSTTPADGVVEDNWNLASAYDKSFPAIWNIWLWFVVGFTLTVYAISVSMWYMDPGDSIIYRLTLQRIKVD</sequence>
<protein>
    <submittedName>
        <fullName evidence="17">Renin receptor isoform X2</fullName>
    </submittedName>
</protein>
<keyword evidence="7 13" id="KW-0732">Signal</keyword>
<proteinExistence type="predicted"/>
<dbReference type="InterPro" id="IPR057318">
    <property type="entry name" value="RENR_N"/>
</dbReference>
<evidence type="ECO:0000256" key="1">
    <source>
        <dbReference type="ARBA" id="ARBA00004115"/>
    </source>
</evidence>
<evidence type="ECO:0000256" key="13">
    <source>
        <dbReference type="SAM" id="SignalP"/>
    </source>
</evidence>
<evidence type="ECO:0000256" key="8">
    <source>
        <dbReference type="ARBA" id="ARBA00022824"/>
    </source>
</evidence>
<keyword evidence="8" id="KW-0256">Endoplasmic reticulum</keyword>
<feature type="domain" description="Renin receptor N-terminal" evidence="15">
    <location>
        <begin position="230"/>
        <end position="325"/>
    </location>
</feature>
<dbReference type="Proteomes" id="UP001652625">
    <property type="component" value="Chromosome 01"/>
</dbReference>
<evidence type="ECO:0000313" key="17">
    <source>
        <dbReference type="RefSeq" id="XP_065644275.1"/>
    </source>
</evidence>
<evidence type="ECO:0000256" key="11">
    <source>
        <dbReference type="ARBA" id="ARBA00023170"/>
    </source>
</evidence>
<feature type="domain" description="Renin receptor-like C-terminal transmembrane spanning segment" evidence="14">
    <location>
        <begin position="416"/>
        <end position="475"/>
    </location>
</feature>
<feature type="signal peptide" evidence="13">
    <location>
        <begin position="1"/>
        <end position="16"/>
    </location>
</feature>
<dbReference type="InterPro" id="IPR012493">
    <property type="entry name" value="Renin_rcpt"/>
</dbReference>
<keyword evidence="16" id="KW-1185">Reference proteome</keyword>
<evidence type="ECO:0000256" key="5">
    <source>
        <dbReference type="ARBA" id="ARBA00022685"/>
    </source>
</evidence>
<dbReference type="GeneID" id="100210510"/>
<dbReference type="PANTHER" id="PTHR13351">
    <property type="entry name" value="RENIN RECEPTOR"/>
    <property type="match status" value="1"/>
</dbReference>
<dbReference type="PANTHER" id="PTHR13351:SF1">
    <property type="entry name" value="RENIN RECEPTOR"/>
    <property type="match status" value="1"/>
</dbReference>
<keyword evidence="4" id="KW-1003">Cell membrane</keyword>
<keyword evidence="5" id="KW-0165">Cleavage on pair of basic residues</keyword>
<dbReference type="Pfam" id="PF07850">
    <property type="entry name" value="Renin_r"/>
    <property type="match status" value="1"/>
</dbReference>
<keyword evidence="11 17" id="KW-0675">Receptor</keyword>
<accession>A0ABM4B601</accession>
<feature type="domain" description="Renin receptor N-terminal" evidence="15">
    <location>
        <begin position="34"/>
        <end position="122"/>
    </location>
</feature>
<evidence type="ECO:0000256" key="3">
    <source>
        <dbReference type="ARBA" id="ARBA00004373"/>
    </source>
</evidence>
<evidence type="ECO:0000313" key="16">
    <source>
        <dbReference type="Proteomes" id="UP001652625"/>
    </source>
</evidence>
<evidence type="ECO:0000256" key="7">
    <source>
        <dbReference type="ARBA" id="ARBA00022729"/>
    </source>
</evidence>
<evidence type="ECO:0000256" key="4">
    <source>
        <dbReference type="ARBA" id="ARBA00022475"/>
    </source>
</evidence>
<name>A0ABM4B601_HYDVU</name>
<evidence type="ECO:0000256" key="2">
    <source>
        <dbReference type="ARBA" id="ARBA00004251"/>
    </source>
</evidence>
<keyword evidence="9 12" id="KW-1133">Transmembrane helix</keyword>
<evidence type="ECO:0000259" key="15">
    <source>
        <dbReference type="Pfam" id="PF25294"/>
    </source>
</evidence>
<evidence type="ECO:0000256" key="6">
    <source>
        <dbReference type="ARBA" id="ARBA00022692"/>
    </source>
</evidence>
<feature type="chain" id="PRO_5045743516" evidence="13">
    <location>
        <begin position="17"/>
        <end position="475"/>
    </location>
</feature>
<gene>
    <name evidence="17" type="primary">LOC100210510</name>
</gene>
<keyword evidence="6 12" id="KW-0812">Transmembrane</keyword>
<dbReference type="RefSeq" id="XP_065644275.1">
    <property type="nucleotide sequence ID" value="XM_065788203.1"/>
</dbReference>
<dbReference type="InterPro" id="IPR056780">
    <property type="entry name" value="Renin_r_C"/>
</dbReference>
<evidence type="ECO:0000256" key="12">
    <source>
        <dbReference type="SAM" id="Phobius"/>
    </source>
</evidence>
<evidence type="ECO:0000256" key="10">
    <source>
        <dbReference type="ARBA" id="ARBA00023136"/>
    </source>
</evidence>
<evidence type="ECO:0000259" key="14">
    <source>
        <dbReference type="Pfam" id="PF07850"/>
    </source>
</evidence>
<organism evidence="16 17">
    <name type="scientific">Hydra vulgaris</name>
    <name type="common">Hydra</name>
    <name type="synonym">Hydra attenuata</name>
    <dbReference type="NCBI Taxonomy" id="6087"/>
    <lineage>
        <taxon>Eukaryota</taxon>
        <taxon>Metazoa</taxon>
        <taxon>Cnidaria</taxon>
        <taxon>Hydrozoa</taxon>
        <taxon>Hydroidolina</taxon>
        <taxon>Anthoathecata</taxon>
        <taxon>Aplanulata</taxon>
        <taxon>Hydridae</taxon>
        <taxon>Hydra</taxon>
    </lineage>
</organism>
<reference evidence="16" key="1">
    <citation type="submission" date="2025-05" db="UniProtKB">
        <authorList>
            <consortium name="RefSeq"/>
        </authorList>
    </citation>
    <scope>NUCLEOTIDE SEQUENCE [LARGE SCALE GENOMIC DNA]</scope>
</reference>
<dbReference type="Pfam" id="PF25294">
    <property type="entry name" value="RENR_N"/>
    <property type="match status" value="2"/>
</dbReference>
<comment type="subcellular location">
    <subcellularLocation>
        <location evidence="2">Cell membrane</location>
        <topology evidence="2">Single-pass type I membrane protein</topology>
    </subcellularLocation>
    <subcellularLocation>
        <location evidence="1">Endoplasmic reticulum membrane</location>
        <topology evidence="1">Single-pass type I membrane protein</topology>
    </subcellularLocation>
    <subcellularLocation>
        <location evidence="3">Vesicle</location>
    </subcellularLocation>
</comment>
<keyword evidence="10 12" id="KW-0472">Membrane</keyword>
<reference evidence="17" key="2">
    <citation type="submission" date="2025-08" db="UniProtKB">
        <authorList>
            <consortium name="RefSeq"/>
        </authorList>
    </citation>
    <scope>IDENTIFICATION</scope>
</reference>
<evidence type="ECO:0000256" key="9">
    <source>
        <dbReference type="ARBA" id="ARBA00022989"/>
    </source>
</evidence>